<keyword evidence="21" id="KW-1185">Reference proteome</keyword>
<dbReference type="PANTHER" id="PTHR13062:SF9">
    <property type="entry name" value="MICROBIAL COLLAGENASE"/>
    <property type="match status" value="1"/>
</dbReference>
<evidence type="ECO:0000256" key="17">
    <source>
        <dbReference type="SAM" id="MobiDB-lite"/>
    </source>
</evidence>
<evidence type="ECO:0000313" key="20">
    <source>
        <dbReference type="EMBL" id="MBG6141451.1"/>
    </source>
</evidence>
<dbReference type="InterPro" id="IPR022409">
    <property type="entry name" value="PKD/Chitinase_dom"/>
</dbReference>
<keyword evidence="13" id="KW-0843">Virulence</keyword>
<comment type="cofactor">
    <cofactor evidence="3">
        <name>Zn(2+)</name>
        <dbReference type="ChEBI" id="CHEBI:29105"/>
    </cofactor>
</comment>
<comment type="catalytic activity">
    <reaction evidence="1">
        <text>Digestion of native collagen in the triple helical region at Xaa-|-Gly bonds. With synthetic peptides, a preference is shown for Gly at P3 and P1', Pro and Ala at P2 and P2', and hydroxyproline, Ala or Arg at P3'.</text>
        <dbReference type="EC" id="3.4.24.3"/>
    </reaction>
</comment>
<evidence type="ECO:0000256" key="8">
    <source>
        <dbReference type="ARBA" id="ARBA00022723"/>
    </source>
</evidence>
<evidence type="ECO:0000256" key="18">
    <source>
        <dbReference type="SAM" id="SignalP"/>
    </source>
</evidence>
<feature type="domain" description="PKD" evidence="19">
    <location>
        <begin position="632"/>
        <end position="712"/>
    </location>
</feature>
<dbReference type="InterPro" id="IPR013783">
    <property type="entry name" value="Ig-like_fold"/>
</dbReference>
<dbReference type="Gene3D" id="1.10.390.20">
    <property type="match status" value="1"/>
</dbReference>
<proteinExistence type="predicted"/>
<keyword evidence="14" id="KW-0482">Metalloprotease</keyword>
<evidence type="ECO:0000256" key="14">
    <source>
        <dbReference type="ARBA" id="ARBA00023049"/>
    </source>
</evidence>
<dbReference type="Gene3D" id="2.60.120.380">
    <property type="match status" value="1"/>
</dbReference>
<dbReference type="Gene3D" id="3.40.30.160">
    <property type="entry name" value="Collagenase ColT, N-terminal domain"/>
    <property type="match status" value="1"/>
</dbReference>
<dbReference type="RefSeq" id="WP_197007861.1">
    <property type="nucleotide sequence ID" value="NZ_BONS01000013.1"/>
</dbReference>
<evidence type="ECO:0000256" key="13">
    <source>
        <dbReference type="ARBA" id="ARBA00023026"/>
    </source>
</evidence>
<dbReference type="GO" id="GO:0004222">
    <property type="term" value="F:metalloendopeptidase activity"/>
    <property type="evidence" value="ECO:0007669"/>
    <property type="project" value="UniProtKB-EC"/>
</dbReference>
<keyword evidence="7" id="KW-0645">Protease</keyword>
<dbReference type="Pfam" id="PF18911">
    <property type="entry name" value="PKD_4"/>
    <property type="match status" value="1"/>
</dbReference>
<evidence type="ECO:0000256" key="15">
    <source>
        <dbReference type="ARBA" id="ARBA00023145"/>
    </source>
</evidence>
<dbReference type="InterPro" id="IPR002169">
    <property type="entry name" value="Peptidase_M9A/M9B"/>
</dbReference>
<dbReference type="SUPFAM" id="SSF49299">
    <property type="entry name" value="PKD domain"/>
    <property type="match status" value="1"/>
</dbReference>
<evidence type="ECO:0000256" key="5">
    <source>
        <dbReference type="ARBA" id="ARBA00012653"/>
    </source>
</evidence>
<feature type="compositionally biased region" description="Low complexity" evidence="17">
    <location>
        <begin position="54"/>
        <end position="66"/>
    </location>
</feature>
<evidence type="ECO:0000256" key="11">
    <source>
        <dbReference type="ARBA" id="ARBA00022833"/>
    </source>
</evidence>
<evidence type="ECO:0000256" key="10">
    <source>
        <dbReference type="ARBA" id="ARBA00022801"/>
    </source>
</evidence>
<dbReference type="EMBL" id="JADOUF010000001">
    <property type="protein sequence ID" value="MBG6141451.1"/>
    <property type="molecule type" value="Genomic_DNA"/>
</dbReference>
<protein>
    <recommendedName>
        <fullName evidence="5">microbial collagenase</fullName>
        <ecNumber evidence="5">3.4.24.3</ecNumber>
    </recommendedName>
</protein>
<keyword evidence="9 18" id="KW-0732">Signal</keyword>
<keyword evidence="8" id="KW-0479">Metal-binding</keyword>
<dbReference type="CDD" id="cd00146">
    <property type="entry name" value="PKD"/>
    <property type="match status" value="1"/>
</dbReference>
<dbReference type="GO" id="GO:0008270">
    <property type="term" value="F:zinc ion binding"/>
    <property type="evidence" value="ECO:0007669"/>
    <property type="project" value="InterPro"/>
</dbReference>
<keyword evidence="12" id="KW-0106">Calcium</keyword>
<keyword evidence="15" id="KW-0865">Zymogen</keyword>
<feature type="region of interest" description="Disordered" evidence="17">
    <location>
        <begin position="22"/>
        <end position="80"/>
    </location>
</feature>
<dbReference type="Gene3D" id="2.60.40.10">
    <property type="entry name" value="Immunoglobulins"/>
    <property type="match status" value="1"/>
</dbReference>
<dbReference type="PANTHER" id="PTHR13062">
    <property type="entry name" value="COLLAGENASE"/>
    <property type="match status" value="1"/>
</dbReference>
<feature type="signal peptide" evidence="18">
    <location>
        <begin position="1"/>
        <end position="26"/>
    </location>
</feature>
<evidence type="ECO:0000313" key="21">
    <source>
        <dbReference type="Proteomes" id="UP000622552"/>
    </source>
</evidence>
<evidence type="ECO:0000256" key="12">
    <source>
        <dbReference type="ARBA" id="ARBA00022837"/>
    </source>
</evidence>
<evidence type="ECO:0000256" key="6">
    <source>
        <dbReference type="ARBA" id="ARBA00022525"/>
    </source>
</evidence>
<dbReference type="Pfam" id="PF08453">
    <property type="entry name" value="Peptidase_M9_N"/>
    <property type="match status" value="1"/>
</dbReference>
<keyword evidence="6" id="KW-0964">Secreted</keyword>
<dbReference type="Proteomes" id="UP000622552">
    <property type="component" value="Unassembled WGS sequence"/>
</dbReference>
<comment type="cofactor">
    <cofactor evidence="2">
        <name>Ca(2+)</name>
        <dbReference type="ChEBI" id="CHEBI:29108"/>
    </cofactor>
</comment>
<gene>
    <name evidence="20" type="ORF">IW245_007645</name>
</gene>
<evidence type="ECO:0000256" key="1">
    <source>
        <dbReference type="ARBA" id="ARBA00000424"/>
    </source>
</evidence>
<dbReference type="GO" id="GO:0005576">
    <property type="term" value="C:extracellular region"/>
    <property type="evidence" value="ECO:0007669"/>
    <property type="project" value="UniProtKB-SubCell"/>
</dbReference>
<feature type="compositionally biased region" description="Low complexity" evidence="17">
    <location>
        <begin position="22"/>
        <end position="38"/>
    </location>
</feature>
<accession>A0A8J7GZS3</accession>
<dbReference type="EC" id="3.4.24.3" evidence="5"/>
<organism evidence="20 21">
    <name type="scientific">Longispora fulva</name>
    <dbReference type="NCBI Taxonomy" id="619741"/>
    <lineage>
        <taxon>Bacteria</taxon>
        <taxon>Bacillati</taxon>
        <taxon>Actinomycetota</taxon>
        <taxon>Actinomycetes</taxon>
        <taxon>Micromonosporales</taxon>
        <taxon>Micromonosporaceae</taxon>
        <taxon>Longispora</taxon>
    </lineage>
</organism>
<reference evidence="20" key="1">
    <citation type="submission" date="2020-11" db="EMBL/GenBank/DDBJ databases">
        <title>Sequencing the genomes of 1000 actinobacteria strains.</title>
        <authorList>
            <person name="Klenk H.-P."/>
        </authorList>
    </citation>
    <scope>NUCLEOTIDE SEQUENCE</scope>
    <source>
        <strain evidence="20">DSM 45356</strain>
    </source>
</reference>
<sequence length="824" mass="87485">MRKPLAILCTAAALALTGGVASPASAAPTAPAPVTGGPSVPGVSALTPAHEQTSSLPPNLLPPQSSAENTRTDKSTPAPRGLAAAAAASCTPADFASKTGAALVTFVKSSTVSCVNTLFTLPEANANAVFREAQMATVATALRDTGYPGDNSASTLQLVMFLRAGYYIQYGYPGTVGSYGTALQTAIRGGLDAFFASSHMMDVNDAHGQTLSEVMILVDSADEQARYLPVVQRVLNGYNSGYDAFYYMKASVNNAFTPLFRGHYHPEFLAAVVADPSIIDTLNSFAMNHLDLLGTDRSYLTSNAGRELSRFVQYPALQAKVRPLMKGLLAATSMTGPTARLWVGVAEMADYFDKAQCAYYDVCDLATKLGAAALPITHQCDPGHTIRAQSMTAAELAATCTSVQNQDAYFHSVVADNGPVANDNNTNIQINVFDSSTDYQTYAGAIFGISTDNGGMYLEGNPAAAGNQPRFIAYEAEWLRPTFAIWNLNHEYTHYLDGRFDTYGDFTAGTSVPNIWWIEGFAEYISYSYRGVDYAAAITEAGNHTYNLSTLWQTTYDNTNTNRTYHWGYLAVRYMLEKHRADVLNMLAKFRTGDYAGGYAVYNTGIGTSYDADFNTWLTACNTGACSGTPVPNVPPTAAFDTAVTGLNVAFTDRSGDADGSIASRSWNFGDGSSSTAANPTHGYAASGTYTITLTVTDNKGATASVNKTVSVVGTPECTDPDTRALAKGCQRSNLSASQGGLVYFFVYLPAGTTTLTITTSGGTGNADLYYNSGAWATRQVYSARSTNAGNSETLTVRNSSAGYRYVSLYGASAFSGVNISTTY</sequence>
<dbReference type="GO" id="GO:0006508">
    <property type="term" value="P:proteolysis"/>
    <property type="evidence" value="ECO:0007669"/>
    <property type="project" value="UniProtKB-KW"/>
</dbReference>
<dbReference type="SMART" id="SM00089">
    <property type="entry name" value="PKD"/>
    <property type="match status" value="1"/>
</dbReference>
<feature type="active site" evidence="16">
    <location>
        <position position="491"/>
    </location>
</feature>
<comment type="caution">
    <text evidence="20">The sequence shown here is derived from an EMBL/GenBank/DDBJ whole genome shotgun (WGS) entry which is preliminary data.</text>
</comment>
<evidence type="ECO:0000256" key="9">
    <source>
        <dbReference type="ARBA" id="ARBA00022729"/>
    </source>
</evidence>
<dbReference type="AlphaFoldDB" id="A0A8J7GZS3"/>
<name>A0A8J7GZS3_9ACTN</name>
<evidence type="ECO:0000256" key="3">
    <source>
        <dbReference type="ARBA" id="ARBA00001947"/>
    </source>
</evidence>
<evidence type="ECO:0000256" key="4">
    <source>
        <dbReference type="ARBA" id="ARBA00004613"/>
    </source>
</evidence>
<evidence type="ECO:0000259" key="19">
    <source>
        <dbReference type="PROSITE" id="PS50093"/>
    </source>
</evidence>
<dbReference type="InterPro" id="IPR035986">
    <property type="entry name" value="PKD_dom_sf"/>
</dbReference>
<evidence type="ECO:0000256" key="2">
    <source>
        <dbReference type="ARBA" id="ARBA00001913"/>
    </source>
</evidence>
<dbReference type="PROSITE" id="PS50093">
    <property type="entry name" value="PKD"/>
    <property type="match status" value="1"/>
</dbReference>
<evidence type="ECO:0000256" key="16">
    <source>
        <dbReference type="PIRSR" id="PIRSR602169-1"/>
    </source>
</evidence>
<dbReference type="Pfam" id="PF01752">
    <property type="entry name" value="Peptidase_M9"/>
    <property type="match status" value="1"/>
</dbReference>
<evidence type="ECO:0000256" key="7">
    <source>
        <dbReference type="ARBA" id="ARBA00022670"/>
    </source>
</evidence>
<comment type="subcellular location">
    <subcellularLocation>
        <location evidence="4">Secreted</location>
    </subcellularLocation>
</comment>
<dbReference type="InterPro" id="IPR000601">
    <property type="entry name" value="PKD_dom"/>
</dbReference>
<dbReference type="Pfam" id="PF04151">
    <property type="entry name" value="PPC"/>
    <property type="match status" value="1"/>
</dbReference>
<dbReference type="InterPro" id="IPR007280">
    <property type="entry name" value="Peptidase_C_arc/bac"/>
</dbReference>
<feature type="chain" id="PRO_5035322732" description="microbial collagenase" evidence="18">
    <location>
        <begin position="27"/>
        <end position="824"/>
    </location>
</feature>
<dbReference type="GO" id="GO:0005975">
    <property type="term" value="P:carbohydrate metabolic process"/>
    <property type="evidence" value="ECO:0007669"/>
    <property type="project" value="UniProtKB-ARBA"/>
</dbReference>
<dbReference type="PRINTS" id="PR00931">
    <property type="entry name" value="MICOLLPTASE"/>
</dbReference>
<dbReference type="InterPro" id="IPR013661">
    <property type="entry name" value="Peptidase_M9_N_dom"/>
</dbReference>
<keyword evidence="11" id="KW-0862">Zinc</keyword>
<keyword evidence="10 20" id="KW-0378">Hydrolase</keyword>